<dbReference type="SUPFAM" id="SSF48371">
    <property type="entry name" value="ARM repeat"/>
    <property type="match status" value="1"/>
</dbReference>
<protein>
    <recommendedName>
        <fullName evidence="4">HEAT repeat domain-containing protein</fullName>
    </recommendedName>
</protein>
<dbReference type="InterPro" id="IPR016024">
    <property type="entry name" value="ARM-type_fold"/>
</dbReference>
<proteinExistence type="predicted"/>
<dbReference type="Gene3D" id="1.25.10.10">
    <property type="entry name" value="Leucine-rich Repeat Variant"/>
    <property type="match status" value="1"/>
</dbReference>
<evidence type="ECO:0000313" key="3">
    <source>
        <dbReference type="Proteomes" id="UP000050280"/>
    </source>
</evidence>
<evidence type="ECO:0000313" key="2">
    <source>
        <dbReference type="EMBL" id="KPM33489.1"/>
    </source>
</evidence>
<comment type="caution">
    <text evidence="2">The sequence shown here is derived from an EMBL/GenBank/DDBJ whole genome shotgun (WGS) entry which is preliminary data.</text>
</comment>
<dbReference type="EMBL" id="LDJX01000001">
    <property type="protein sequence ID" value="KPM33489.1"/>
    <property type="molecule type" value="Genomic_DNA"/>
</dbReference>
<keyword evidence="3" id="KW-1185">Reference proteome</keyword>
<sequence>MSAFFGVLGLLYFGGVFFFRNLLSKRFYKKNAKREELAPIISNFLFHSSNDPKEEQKEYVGLKIEIREYLKDKRFRKILAEILFDLQRDVAGNTKIRLFTLFRELGLHHDCYKKLNSWRWETVAQGIDELAQMQVGESFQLIQKYINDRRPTVRKQAELAIVSLNREGINYLLDTTSYGISEWQQLKLMEALSAIQNYQPPKFKGWLLSQNRDVVLFALRLILHYDQNDAKNAIIELLKHKNDEIKKEAISCIRSFHFVEASPTMKQVFFSCTEFVKIQLLNAIADFAQKEDIIFLKTVLAKETKFSVVSKAQAAFDAILPDSILPTKDIVEVMPFEEGGPIDDEIKDNSPQKKEVVGTDHQDSLEIEEVEIYDIVGPDAADRDKENHMSPKKNGAEENSRESDIEFDFSEMDAPLTAALDASLGLVDGDGEMTGSSDSVFLANYMSADHKERHRILTALEENFSHREKALVEAIVENEKDAELRFRAFNCLKMVKVHHGAQQLDSTESVPLADNDGVADKPQETLLGGSVFSHLYDKTEDRQVKKMLLQQAAAIGDGNELTFLTKIAETEDAYFGQLANKAIAAIHDRQDTREIVSNTKPTGDGLKDNETKAVPQELEIDFQELQELATNTIGTSQEKLTKDKLPMELMFLHEEFGIGEVDERTKKPRVLDFELSEEFFANKTIQ</sequence>
<feature type="region of interest" description="Disordered" evidence="1">
    <location>
        <begin position="379"/>
        <end position="403"/>
    </location>
</feature>
<feature type="compositionally biased region" description="Basic and acidic residues" evidence="1">
    <location>
        <begin position="380"/>
        <end position="403"/>
    </location>
</feature>
<dbReference type="STRING" id="1300341.I595_392"/>
<dbReference type="AlphaFoldDB" id="A0A0P7AXH5"/>
<evidence type="ECO:0008006" key="4">
    <source>
        <dbReference type="Google" id="ProtNLM"/>
    </source>
</evidence>
<feature type="region of interest" description="Disordered" evidence="1">
    <location>
        <begin position="338"/>
        <end position="361"/>
    </location>
</feature>
<organism evidence="2 3">
    <name type="scientific">Croceitalea dokdonensis DOKDO 023</name>
    <dbReference type="NCBI Taxonomy" id="1300341"/>
    <lineage>
        <taxon>Bacteria</taxon>
        <taxon>Pseudomonadati</taxon>
        <taxon>Bacteroidota</taxon>
        <taxon>Flavobacteriia</taxon>
        <taxon>Flavobacteriales</taxon>
        <taxon>Flavobacteriaceae</taxon>
        <taxon>Croceitalea</taxon>
    </lineage>
</organism>
<accession>A0A0P7AXH5</accession>
<feature type="compositionally biased region" description="Basic and acidic residues" evidence="1">
    <location>
        <begin position="347"/>
        <end position="361"/>
    </location>
</feature>
<gene>
    <name evidence="2" type="ORF">I595_392</name>
</gene>
<evidence type="ECO:0000256" key="1">
    <source>
        <dbReference type="SAM" id="MobiDB-lite"/>
    </source>
</evidence>
<reference evidence="2 3" key="1">
    <citation type="submission" date="2015-09" db="EMBL/GenBank/DDBJ databases">
        <title>Genome sequence of the marine flavobacterium Croceitalea dokdonensis DOKDO 023 that contains proton- and sodium-pumping rhodopsins.</title>
        <authorList>
            <person name="Kwon S.-K."/>
            <person name="Lee H.K."/>
            <person name="Kwak M.-J."/>
            <person name="Kim J.F."/>
        </authorList>
    </citation>
    <scope>NUCLEOTIDE SEQUENCE [LARGE SCALE GENOMIC DNA]</scope>
    <source>
        <strain evidence="2 3">DOKDO 023</strain>
    </source>
</reference>
<name>A0A0P7AXH5_9FLAO</name>
<dbReference type="InterPro" id="IPR011989">
    <property type="entry name" value="ARM-like"/>
</dbReference>
<dbReference type="Proteomes" id="UP000050280">
    <property type="component" value="Unassembled WGS sequence"/>
</dbReference>